<dbReference type="RefSeq" id="WP_069315819.1">
    <property type="nucleotide sequence ID" value="NZ_CAWNQJ010000079.1"/>
</dbReference>
<dbReference type="OrthoDB" id="6442353at2"/>
<accession>A0A2G0Q4Y8</accession>
<evidence type="ECO:0000313" key="3">
    <source>
        <dbReference type="EMBL" id="PHM54284.1"/>
    </source>
</evidence>
<dbReference type="KEGG" id="xho:A9255_05515"/>
<keyword evidence="4" id="KW-1185">Reference proteome</keyword>
<dbReference type="SUPFAM" id="SSF51206">
    <property type="entry name" value="cAMP-binding domain-like"/>
    <property type="match status" value="1"/>
</dbReference>
<feature type="domain" description="IprA winged helix-turn-helix" evidence="1">
    <location>
        <begin position="141"/>
        <end position="205"/>
    </location>
</feature>
<evidence type="ECO:0000313" key="5">
    <source>
        <dbReference type="Proteomes" id="UP000225433"/>
    </source>
</evidence>
<proteinExistence type="predicted"/>
<gene>
    <name evidence="2" type="ORF">A9255_05515</name>
    <name evidence="3" type="ORF">Xhom_03361</name>
</gene>
<organism evidence="3 5">
    <name type="scientific">Xenorhabdus hominickii</name>
    <dbReference type="NCBI Taxonomy" id="351679"/>
    <lineage>
        <taxon>Bacteria</taxon>
        <taxon>Pseudomonadati</taxon>
        <taxon>Pseudomonadota</taxon>
        <taxon>Gammaproteobacteria</taxon>
        <taxon>Enterobacterales</taxon>
        <taxon>Morganellaceae</taxon>
        <taxon>Xenorhabdus</taxon>
    </lineage>
</organism>
<dbReference type="InterPro" id="IPR041687">
    <property type="entry name" value="HTH_46"/>
</dbReference>
<protein>
    <recommendedName>
        <fullName evidence="1">IprA winged helix-turn-helix domain-containing protein</fullName>
    </recommendedName>
</protein>
<reference evidence="3 5" key="2">
    <citation type="journal article" date="2017" name="Nat. Microbiol.">
        <title>Natural product diversity associated with the nematode symbionts Photorhabdus and Xenorhabdus.</title>
        <authorList>
            <person name="Tobias N.J."/>
            <person name="Wolff H."/>
            <person name="Djahanschiri B."/>
            <person name="Grundmann F."/>
            <person name="Kronenwerth M."/>
            <person name="Shi Y.M."/>
            <person name="Simonyi S."/>
            <person name="Grun P."/>
            <person name="Shapiro-Ilan D."/>
            <person name="Pidot S.J."/>
            <person name="Stinear T.P."/>
            <person name="Ebersberger I."/>
            <person name="Bode H.B."/>
        </authorList>
    </citation>
    <scope>NUCLEOTIDE SEQUENCE [LARGE SCALE GENOMIC DNA]</scope>
    <source>
        <strain evidence="3 5">DSM 17903</strain>
    </source>
</reference>
<dbReference type="AlphaFoldDB" id="A0A2G0Q4Y8"/>
<dbReference type="Pfam" id="PF15977">
    <property type="entry name" value="HTH_46"/>
    <property type="match status" value="1"/>
</dbReference>
<dbReference type="Gene3D" id="2.60.120.10">
    <property type="entry name" value="Jelly Rolls"/>
    <property type="match status" value="1"/>
</dbReference>
<evidence type="ECO:0000313" key="4">
    <source>
        <dbReference type="Proteomes" id="UP000094600"/>
    </source>
</evidence>
<dbReference type="Proteomes" id="UP000225433">
    <property type="component" value="Unassembled WGS sequence"/>
</dbReference>
<dbReference type="InterPro" id="IPR014710">
    <property type="entry name" value="RmlC-like_jellyroll"/>
</dbReference>
<dbReference type="Proteomes" id="UP000094600">
    <property type="component" value="Chromosome"/>
</dbReference>
<dbReference type="EMBL" id="NJAI01000005">
    <property type="protein sequence ID" value="PHM54284.1"/>
    <property type="molecule type" value="Genomic_DNA"/>
</dbReference>
<name>A0A2G0Q4Y8_XENHO</name>
<evidence type="ECO:0000313" key="2">
    <source>
        <dbReference type="EMBL" id="AOM40079.1"/>
    </source>
</evidence>
<dbReference type="EMBL" id="CP016176">
    <property type="protein sequence ID" value="AOM40079.1"/>
    <property type="molecule type" value="Genomic_DNA"/>
</dbReference>
<sequence>MRKLIKPLNSFNKVMDVLLPHSELVASDLYKKRASIRIEKESSKIFLLKQGHVNIRRVSDDLVISTFFSPYIIGLSFHPGSEIYYSIELGSDCKLYQIPKVSVLNKIKKNDLYREWMRIISYKIAFLYARDIGLVRHSAKEIVCCLLSRLMTLPNEFRESITAIKYIEQRCTLSRSCIQRTLFSLKKEGCIEIDGGYLTKVFKLPIQCYY</sequence>
<evidence type="ECO:0000259" key="1">
    <source>
        <dbReference type="Pfam" id="PF15977"/>
    </source>
</evidence>
<reference evidence="2 4" key="1">
    <citation type="submission" date="2016-06" db="EMBL/GenBank/DDBJ databases">
        <title>Bacterial characters and pathogenicity of Xenorhabdus hominickii from an entomopathogenic nematode, Steinernema monticolum.</title>
        <authorList>
            <person name="Park Y."/>
            <person name="Kim Y."/>
        </authorList>
    </citation>
    <scope>NUCLEOTIDE SEQUENCE [LARGE SCALE GENOMIC DNA]</scope>
    <source>
        <strain evidence="2 4">ANU1</strain>
    </source>
</reference>
<dbReference type="STRING" id="351679.A9255_05515"/>
<dbReference type="InterPro" id="IPR018490">
    <property type="entry name" value="cNMP-bd_dom_sf"/>
</dbReference>